<evidence type="ECO:0000256" key="3">
    <source>
        <dbReference type="ARBA" id="ARBA00022553"/>
    </source>
</evidence>
<feature type="region of interest" description="Disordered" evidence="6">
    <location>
        <begin position="3465"/>
        <end position="3495"/>
    </location>
</feature>
<dbReference type="Gene3D" id="3.30.559.10">
    <property type="entry name" value="Chloramphenicol acetyltransferase-like domain"/>
    <property type="match status" value="4"/>
</dbReference>
<dbReference type="InterPro" id="IPR010071">
    <property type="entry name" value="AA_adenyl_dom"/>
</dbReference>
<evidence type="ECO:0000256" key="4">
    <source>
        <dbReference type="ARBA" id="ARBA00022737"/>
    </source>
</evidence>
<dbReference type="EMBL" id="JBEZVI010000018">
    <property type="protein sequence ID" value="MEU3712658.1"/>
    <property type="molecule type" value="Genomic_DNA"/>
</dbReference>
<dbReference type="SUPFAM" id="SSF47336">
    <property type="entry name" value="ACP-like"/>
    <property type="match status" value="3"/>
</dbReference>
<dbReference type="InterPro" id="IPR020806">
    <property type="entry name" value="PKS_PP-bd"/>
</dbReference>
<feature type="domain" description="Carrier" evidence="7">
    <location>
        <begin position="975"/>
        <end position="1049"/>
    </location>
</feature>
<dbReference type="Gene3D" id="3.30.300.30">
    <property type="match status" value="2"/>
</dbReference>
<feature type="compositionally biased region" description="Pro residues" evidence="6">
    <location>
        <begin position="3473"/>
        <end position="3491"/>
    </location>
</feature>
<keyword evidence="2" id="KW-0596">Phosphopantetheine</keyword>
<dbReference type="InterPro" id="IPR009081">
    <property type="entry name" value="PP-bd_ACP"/>
</dbReference>
<dbReference type="PROSITE" id="PS00012">
    <property type="entry name" value="PHOSPHOPANTETHEINE"/>
    <property type="match status" value="2"/>
</dbReference>
<dbReference type="Gene3D" id="3.40.50.980">
    <property type="match status" value="4"/>
</dbReference>
<evidence type="ECO:0000256" key="1">
    <source>
        <dbReference type="ARBA" id="ARBA00001957"/>
    </source>
</evidence>
<keyword evidence="4" id="KW-0677">Repeat</keyword>
<dbReference type="Gene3D" id="3.40.50.12780">
    <property type="entry name" value="N-terminal domain of ligase-like"/>
    <property type="match status" value="1"/>
</dbReference>
<name>A0ABV2Z3S3_9ACTN</name>
<dbReference type="PROSITE" id="PS00455">
    <property type="entry name" value="AMP_BINDING"/>
    <property type="match status" value="2"/>
</dbReference>
<dbReference type="Pfam" id="PF13193">
    <property type="entry name" value="AMP-binding_C"/>
    <property type="match status" value="2"/>
</dbReference>
<dbReference type="CDD" id="cd05930">
    <property type="entry name" value="A_NRPS"/>
    <property type="match status" value="1"/>
</dbReference>
<dbReference type="Pfam" id="PF00550">
    <property type="entry name" value="PP-binding"/>
    <property type="match status" value="3"/>
</dbReference>
<dbReference type="CDD" id="cd19540">
    <property type="entry name" value="LCL_NRPS-like"/>
    <property type="match status" value="1"/>
</dbReference>
<sequence length="3787" mass="402939">MTTHVHTAGLPLTAGQKDIWFDEKLSGGGAAYNTAIYWDIRGPLDRRLLRTALERLVEEAECLRARFTETDGEPRQFIEELAPADLPLTVTDVSAAADPVAAAREAIRADLAVPLSPAAEPYVPLFRLSVYTLAEDRTFFCLLNHHLVSDGFSYVIYWERLAAIYAALLDGTSLDEGRFPPLRELIDAEAAYATTPRAERDRAYWEERFADRPEPVSLATRDAAPAEVFHRAETVLPDEVADRLRGLAWDARVTWQTVLAAALGVYTRRMTGAPTDDVLLSLPVTARVGGTMADIPGMVVNYVPLRLTAAPGTTRRALLTATYTAFSKALRHQRHRVSRIRRAMGLASDDRRPFGPFLNMMPQIEKLAIGPCAATLHSPSTGLVDDLEFTVADKGADGVGVDLSGNEARYTRDEVHAHLRRFVDFLDRFVTADDTTVLAALDVLAPGEAGAQAAALTGPVREEPHRGVVERIRDHAAARPDAPAVTDDAGHLGYAQLTGRASAVTRLLAGGAGPVALLTEPGRDFVTAELGALGAGRPFLPLDPAAPPARLTALLTDSGATCVLADATHHALAERVGADLPVHLLDGTQDPADGLAPLTGGPLDLAYVLYTSGSTGRPKGAMVHRGGMVNHLLAKVEELGLTEGDALVHNAPVTFDVTVWQTLAALLAGGRVRAVPREVAADPDALFDVIAAERLTVLEVVPSLLRATLDAWDAAGRAPELPALRRLVSNGEALPADLCARWFARHPHIPLANVYGPTECSDDVTHAHAATPAETGDGEASMPIGRPLRNTRLYVLGDDLRPVAQGVPGELYIAGAGVGRGYLGDPGRTAATFVPDPFTADGGRMYRTGDQVVLLADGQLRFNGRRDHQVKIRGQRIELGEVEAALRALPSVTDAVAVAVPDPAGHQRLVGYVATPDGTGTGTAALRDELARTLPAAMVPALLLALPALPLTPHGKIDRKALPAPDFATVRTGGAPRTREERLLCEVLADVLGLPEVGVDDGFFALGGDSISAIQVVGRARKAGLAVTSREVFRHRTPAALAAVARPVGGAPRPAAPVDDAVGELPLTPIADQFREEVSHLADATREYAQYVTLTAPAGADPERLTTALGALLDHHDALRTRLTAPAPGLWSPEVLPPGSVPATVTRVEAAPGDDADALLAAELAAARARLDPATGRLLAAVLLDAGPDAPGRLLLVIHHLAVDGVSWRVLLDDLTAAWRAVAEGREVRLDPVPTPYRRWARALADEARSARRVAELPLWSAQSGDGADATATLGDRPLDPATDVHGTAGRLRAELPADRTAAALTDAPAAFRAEAGEVLLTALTLALTGHDHRAGGTATRALIELEGHGREEVATPDGPLDLSRTVGWFTSVFPALLDVGRLDRDAVRDGGDACATALGRVKETLRALPDHGFGHGLLRHLNPQTATVLARHTTPRVGFNYLGRFRTGPDAAWALRPGAFGLTAAPTTPLRHLVELVATVEERPEGPVLVAEWTWADGAVAADDVRRLADDWFRALDALAARAARPGAGARTPADFPLVRVERSEIETYERETGGLTDVLPLSPLQRGLLFQSQFDRHGVDAYTLQVVMDVDGPLDRGALRAAVAALLDRNPALRAAFRERDTGDPVQVIPDAVELPWTETDLSDLGEEAAAAEAARRTDEEWLHRFDTAHAPLTRFTVHRLGPDRHRVVWTAHHILVDGWSLSAVLAEELVTLWSNGADTSALPPVAPVRAYLEWSAAQDKEAAREAWQKELAGIDEPTRLGPADRPRVTELPGTRTVDVPAELTAAVTAWAHARGLTMNTVAQGCWAVALGRLTGRQDVTFGAVAAGRPEELPDVERMVGAFMHTLPVRVRLDPAMTVEAMLTDLQDRQLALEPHQHLGLAEVQQGAGIGELFDTVVSFHNYPSGVLDRIGERIPGLTMRAWEARVIAEYPLALGVFPGDRLRLEAQYRPDLFAADEVDAVLGRFVRVLRALADGPDTALGTLDALGADERDRLLGDWSGAARTAAAPTGHTPGRFEPRAAAAPGKDAVVLGDERLSYAELNARANRLARLLTERGVGPESVVAVMVPRTPAMVVAALAVLKAGAAYLPVDAAYPDDRIAYMLDDAAPVALLTDAATGASRSAVTDAGVPVVVLDAPQTTDRLAALGADDLTDADRTAPLRSENPAYLIYTSGSTGRPKGVVVAHTGLLAMVDSLVERFGLDEETRVLQFASFSFDASVWEFMLALLTGGTLVIADEECRTAGAPLVDLIHRAGINLAGLPPAVVSGLPEDSELPAGLRLAVAGEAVPAEIVARWADRVRLHNGYGPTEAVVSSTVCGPLTGTGRPPIGRPTTAHRVYVLDRHLRPVPVGVVGELYVGAGLARGYLARPELTAQRFVADPFGPAGERMYRTGDLVRWLPDGQLDYTGRADDQVQLRGFRVELGEITSALLARPGIDQAAVVLREDEAGERRLVAYVVAADPAALTDPTLGAALRDQLAGVLPDYMVPSAVVALEALPLTPQGKLDRKALPAPDLAGASHGRAPRTPVEEILCGLFADILSLPHVSVDDDFFAIGGHSLLATRLVSRARSALGVELPIRALFERRTVTALAAVVEAAAQARPPLTVAPPGAERPLSFTQRRQWFLNRREERADGTYNTPMAFRLTGRLDTAALQAALTDVVERHEVLRTVLPDTDGVPSLRVLDARTGGPVLKARTVTEEGLTEALAAEADQGFDLTREPPLRARLLSTGPDACVLLLVFHHIAFDGWSIVPLLTDLSTAYRARQAGRAPRWAPLPVQYADFAHWQRELLGSDEDPDSVASRQLAFWRDALAGLPEELELPTDFPAPEVAGSAGDTVMFDVEPELHQALVELARKTGTTEFIVFQAALSALLTRLGAGTDIPLGVSVAGRTDEALNDLVGMFINSLVLRGDTGGDPTFTELLDRLRETDLAAYSHQDVPFDQVVDALRPTRSLSKHPLFQVVLSVQSHGDQPLALPGLTVTPQYVPSGRAKLDLVMELLPWPGEGGMRGLFNFSTDLFTRESAERMVGGFRQVLRAVAADPDVRIGALELLTGEERERALAVGRGPVRETVAATLPELFAAQVARTPDAPAVGTGAHALTYAALDARAQQLARRLLAAGAGPEKTVALAVPRAADRAVAALAVLTAGAAYVPVAADEAAAGVRALFADVRPVCVLTTAGLAGRLRSTGVPTVVLDGPDVRALATEPVTDAERGGPLLPGHPAYLLRTEDAAGRPRGLVVEHGAAADRLTWLLESGEATDTGLFGPLLSGAGAPGEEPLPRDWATPATLAPDARARNTRAYVLDAWLAPVPPGVTGELYLAGPGLARGYAGRPGATAERFVADPYGPAGSRLYRTGTRVAWDADGNLRTPGAPAEAAEPAPETSAPDAAAVADPAEEALCALVAEVLGVESFRADENFFEARGASMDSMKSLRLVSLARKAGLDIKIADVFVHQTVRGLAAALTPRPEPEPEPQPVAPAPEPAAPEPSAPGPRHSTRIMADAIEETGRAGGADPFAPLLAIRTGGSRPPVFCLHSGVGFALSYLPLVRHLDEAYPLYGIQAPCVVGDAPLPGSVEESAAGYVRMIKEVRPEGPYHLLGWSLGGLLAYEVAVQLRRAGDEVGLVANLDAYPRTGVADDRDEQQLLAWLLEGIGHHRDEYGDRALTAADVLDALRRDDSPMARMGEERMHRMVRLMMHHQSLSTRYRPADLDVPMDLFLAAHSDWGEAGAGQVDDAQVKDRLWTPYFSGELRVHRIGCTHDDLLNPGPLAELGPVVAAALERHHRERA</sequence>
<proteinExistence type="predicted"/>
<evidence type="ECO:0000313" key="9">
    <source>
        <dbReference type="Proteomes" id="UP001550853"/>
    </source>
</evidence>
<dbReference type="Proteomes" id="UP001550853">
    <property type="component" value="Unassembled WGS sequence"/>
</dbReference>
<keyword evidence="9" id="KW-1185">Reference proteome</keyword>
<dbReference type="Gene3D" id="1.10.1200.10">
    <property type="entry name" value="ACP-like"/>
    <property type="match status" value="2"/>
</dbReference>
<evidence type="ECO:0000259" key="7">
    <source>
        <dbReference type="PROSITE" id="PS50075"/>
    </source>
</evidence>
<dbReference type="PANTHER" id="PTHR45527">
    <property type="entry name" value="NONRIBOSOMAL PEPTIDE SYNTHETASE"/>
    <property type="match status" value="1"/>
</dbReference>
<dbReference type="InterPro" id="IPR023213">
    <property type="entry name" value="CAT-like_dom_sf"/>
</dbReference>
<dbReference type="InterPro" id="IPR029058">
    <property type="entry name" value="AB_hydrolase_fold"/>
</dbReference>
<feature type="compositionally biased region" description="Low complexity" evidence="6">
    <location>
        <begin position="3373"/>
        <end position="3391"/>
    </location>
</feature>
<dbReference type="InterPro" id="IPR025110">
    <property type="entry name" value="AMP-bd_C"/>
</dbReference>
<dbReference type="Pfam" id="PF00501">
    <property type="entry name" value="AMP-binding"/>
    <property type="match status" value="3"/>
</dbReference>
<dbReference type="SUPFAM" id="SSF56801">
    <property type="entry name" value="Acetyl-CoA synthetase-like"/>
    <property type="match status" value="3"/>
</dbReference>
<dbReference type="SMART" id="SM00823">
    <property type="entry name" value="PKS_PP"/>
    <property type="match status" value="3"/>
</dbReference>
<dbReference type="InterPro" id="IPR020845">
    <property type="entry name" value="AMP-binding_CS"/>
</dbReference>
<dbReference type="PANTHER" id="PTHR45527:SF1">
    <property type="entry name" value="FATTY ACID SYNTHASE"/>
    <property type="match status" value="1"/>
</dbReference>
<dbReference type="SUPFAM" id="SSF53474">
    <property type="entry name" value="alpha/beta-Hydrolases"/>
    <property type="match status" value="1"/>
</dbReference>
<dbReference type="Gene3D" id="2.30.38.10">
    <property type="entry name" value="Luciferase, Domain 3"/>
    <property type="match status" value="2"/>
</dbReference>
<dbReference type="Gene3D" id="3.40.50.1820">
    <property type="entry name" value="alpha/beta hydrolase"/>
    <property type="match status" value="1"/>
</dbReference>
<reference evidence="8 9" key="1">
    <citation type="submission" date="2024-06" db="EMBL/GenBank/DDBJ databases">
        <title>The Natural Products Discovery Center: Release of the First 8490 Sequenced Strains for Exploring Actinobacteria Biosynthetic Diversity.</title>
        <authorList>
            <person name="Kalkreuter E."/>
            <person name="Kautsar S.A."/>
            <person name="Yang D."/>
            <person name="Bader C.D."/>
            <person name="Teijaro C.N."/>
            <person name="Fluegel L."/>
            <person name="Davis C.M."/>
            <person name="Simpson J.R."/>
            <person name="Lauterbach L."/>
            <person name="Steele A.D."/>
            <person name="Gui C."/>
            <person name="Meng S."/>
            <person name="Li G."/>
            <person name="Viehrig K."/>
            <person name="Ye F."/>
            <person name="Su P."/>
            <person name="Kiefer A.F."/>
            <person name="Nichols A."/>
            <person name="Cepeda A.J."/>
            <person name="Yan W."/>
            <person name="Fan B."/>
            <person name="Jiang Y."/>
            <person name="Adhikari A."/>
            <person name="Zheng C.-J."/>
            <person name="Schuster L."/>
            <person name="Cowan T.M."/>
            <person name="Smanski M.J."/>
            <person name="Chevrette M.G."/>
            <person name="De Carvalho L.P.S."/>
            <person name="Shen B."/>
        </authorList>
    </citation>
    <scope>NUCLEOTIDE SEQUENCE [LARGE SCALE GENOMIC DNA]</scope>
    <source>
        <strain evidence="8 9">NPDC033039</strain>
    </source>
</reference>
<protein>
    <submittedName>
        <fullName evidence="8">Non-ribosomal peptide synthetase</fullName>
    </submittedName>
</protein>
<gene>
    <name evidence="8" type="ORF">AB0E61_21505</name>
</gene>
<keyword evidence="3" id="KW-0597">Phosphoprotein</keyword>
<comment type="cofactor">
    <cofactor evidence="1">
        <name>pantetheine 4'-phosphate</name>
        <dbReference type="ChEBI" id="CHEBI:47942"/>
    </cofactor>
</comment>
<dbReference type="Pfam" id="PF00975">
    <property type="entry name" value="Thioesterase"/>
    <property type="match status" value="1"/>
</dbReference>
<dbReference type="InterPro" id="IPR006162">
    <property type="entry name" value="Ppantetheine_attach_site"/>
</dbReference>
<dbReference type="Pfam" id="PF00668">
    <property type="entry name" value="Condensation"/>
    <property type="match status" value="4"/>
</dbReference>
<dbReference type="InterPro" id="IPR001242">
    <property type="entry name" value="Condensation_dom"/>
</dbReference>
<evidence type="ECO:0000313" key="8">
    <source>
        <dbReference type="EMBL" id="MEU3712658.1"/>
    </source>
</evidence>
<dbReference type="Gene3D" id="3.30.559.30">
    <property type="entry name" value="Nonribosomal peptide synthetase, condensation domain"/>
    <property type="match status" value="4"/>
</dbReference>
<dbReference type="NCBIfam" id="NF003417">
    <property type="entry name" value="PRK04813.1"/>
    <property type="match status" value="4"/>
</dbReference>
<dbReference type="InterPro" id="IPR020802">
    <property type="entry name" value="TesA-like"/>
</dbReference>
<feature type="region of interest" description="Disordered" evidence="6">
    <location>
        <begin position="3366"/>
        <end position="3391"/>
    </location>
</feature>
<dbReference type="SUPFAM" id="SSF52777">
    <property type="entry name" value="CoA-dependent acyltransferases"/>
    <property type="match status" value="8"/>
</dbReference>
<dbReference type="InterPro" id="IPR045851">
    <property type="entry name" value="AMP-bd_C_sf"/>
</dbReference>
<feature type="domain" description="Carrier" evidence="7">
    <location>
        <begin position="2525"/>
        <end position="2600"/>
    </location>
</feature>
<dbReference type="NCBIfam" id="TIGR01733">
    <property type="entry name" value="AA-adenyl-dom"/>
    <property type="match status" value="2"/>
</dbReference>
<evidence type="ECO:0000256" key="5">
    <source>
        <dbReference type="ARBA" id="ARBA00023194"/>
    </source>
</evidence>
<dbReference type="SMART" id="SM00824">
    <property type="entry name" value="PKS_TE"/>
    <property type="match status" value="1"/>
</dbReference>
<organism evidence="8 9">
    <name type="scientific">Streptomyces catenulae</name>
    <dbReference type="NCBI Taxonomy" id="66875"/>
    <lineage>
        <taxon>Bacteria</taxon>
        <taxon>Bacillati</taxon>
        <taxon>Actinomycetota</taxon>
        <taxon>Actinomycetes</taxon>
        <taxon>Kitasatosporales</taxon>
        <taxon>Streptomycetaceae</taxon>
        <taxon>Streptomyces</taxon>
    </lineage>
</organism>
<dbReference type="InterPro" id="IPR036736">
    <property type="entry name" value="ACP-like_sf"/>
</dbReference>
<dbReference type="InterPro" id="IPR042099">
    <property type="entry name" value="ANL_N_sf"/>
</dbReference>
<dbReference type="PROSITE" id="PS50075">
    <property type="entry name" value="CARRIER"/>
    <property type="match status" value="3"/>
</dbReference>
<dbReference type="InterPro" id="IPR010060">
    <property type="entry name" value="NRPS_synth"/>
</dbReference>
<keyword evidence="5" id="KW-0045">Antibiotic biosynthesis</keyword>
<dbReference type="InterPro" id="IPR000873">
    <property type="entry name" value="AMP-dep_synth/lig_dom"/>
</dbReference>
<dbReference type="RefSeq" id="WP_078654153.1">
    <property type="nucleotide sequence ID" value="NZ_JBEZVI010000018.1"/>
</dbReference>
<dbReference type="InterPro" id="IPR001031">
    <property type="entry name" value="Thioesterase"/>
</dbReference>
<accession>A0ABV2Z3S3</accession>
<dbReference type="NCBIfam" id="TIGR01720">
    <property type="entry name" value="NRPS-para261"/>
    <property type="match status" value="1"/>
</dbReference>
<evidence type="ECO:0000256" key="2">
    <source>
        <dbReference type="ARBA" id="ARBA00022450"/>
    </source>
</evidence>
<evidence type="ECO:0000256" key="6">
    <source>
        <dbReference type="SAM" id="MobiDB-lite"/>
    </source>
</evidence>
<comment type="caution">
    <text evidence="8">The sequence shown here is derived from an EMBL/GenBank/DDBJ whole genome shotgun (WGS) entry which is preliminary data.</text>
</comment>
<feature type="domain" description="Carrier" evidence="7">
    <location>
        <begin position="3391"/>
        <end position="3468"/>
    </location>
</feature>